<dbReference type="EMBL" id="JWZX01002472">
    <property type="protein sequence ID" value="KOO29045.1"/>
    <property type="molecule type" value="Genomic_DNA"/>
</dbReference>
<dbReference type="InterPro" id="IPR027417">
    <property type="entry name" value="P-loop_NTPase"/>
</dbReference>
<organism evidence="1 2">
    <name type="scientific">Chrysochromulina tobinii</name>
    <dbReference type="NCBI Taxonomy" id="1460289"/>
    <lineage>
        <taxon>Eukaryota</taxon>
        <taxon>Haptista</taxon>
        <taxon>Haptophyta</taxon>
        <taxon>Prymnesiophyceae</taxon>
        <taxon>Prymnesiales</taxon>
        <taxon>Chrysochromulinaceae</taxon>
        <taxon>Chrysochromulina</taxon>
    </lineage>
</organism>
<proteinExistence type="predicted"/>
<protein>
    <submittedName>
        <fullName evidence="1">Uncharacterized protein</fullName>
    </submittedName>
</protein>
<reference evidence="2" key="1">
    <citation type="journal article" date="2015" name="PLoS Genet.">
        <title>Genome Sequence and Transcriptome Analyses of Chrysochromulina tobin: Metabolic Tools for Enhanced Algal Fitness in the Prominent Order Prymnesiales (Haptophyceae).</title>
        <authorList>
            <person name="Hovde B.T."/>
            <person name="Deodato C.R."/>
            <person name="Hunsperger H.M."/>
            <person name="Ryken S.A."/>
            <person name="Yost W."/>
            <person name="Jha R.K."/>
            <person name="Patterson J."/>
            <person name="Monnat R.J. Jr."/>
            <person name="Barlow S.B."/>
            <person name="Starkenburg S.R."/>
            <person name="Cattolico R.A."/>
        </authorList>
    </citation>
    <scope>NUCLEOTIDE SEQUENCE</scope>
    <source>
        <strain evidence="2">CCMP291</strain>
    </source>
</reference>
<evidence type="ECO:0000313" key="2">
    <source>
        <dbReference type="Proteomes" id="UP000037460"/>
    </source>
</evidence>
<keyword evidence="2" id="KW-1185">Reference proteome</keyword>
<dbReference type="Gene3D" id="3.40.50.300">
    <property type="entry name" value="P-loop containing nucleotide triphosphate hydrolases"/>
    <property type="match status" value="1"/>
</dbReference>
<gene>
    <name evidence="1" type="ORF">Ctob_003883</name>
</gene>
<dbReference type="OrthoDB" id="10463421at2759"/>
<accession>A0A0M0JRF4</accession>
<sequence>MDVSAAAEGVLWVDRHLHKNGGSTLREVMLRNEEAGNCVYYGYQQTGEGWDRLMNAMRSNASVADTRRLPRLCIEAHASTASADWTSRRLPELIGLREHFSRLGAPVRIVVTTRVREPLSYYLSFYRWRIAGMQRRGNVIRLSAHKSVINPLGASFLEWRPPNLQSIGLLHGDVELFAGLKAGGFPGVRGEGRRPHSYWLQHHEHSRADHRALLRVLRSYDVVAPMDQFDEALLLTTDATRLAPLQERKHVAVRPEPQGMDGMRLADHAICPDMAACRAHIEAIAPWDVRLYKAVRRDFAARVRREGPALERRLAALHAARARGEGGACERSRCCCNERRPCFNLTGRDRGRSLEPPACLPGTRSLQRLVATDMPVGWCCVKL</sequence>
<dbReference type="Proteomes" id="UP000037460">
    <property type="component" value="Unassembled WGS sequence"/>
</dbReference>
<dbReference type="AlphaFoldDB" id="A0A0M0JRF4"/>
<name>A0A0M0JRF4_9EUKA</name>
<comment type="caution">
    <text evidence="1">The sequence shown here is derived from an EMBL/GenBank/DDBJ whole genome shotgun (WGS) entry which is preliminary data.</text>
</comment>
<evidence type="ECO:0000313" key="1">
    <source>
        <dbReference type="EMBL" id="KOO29045.1"/>
    </source>
</evidence>